<proteinExistence type="predicted"/>
<dbReference type="EMBL" id="CADEPI010000499">
    <property type="protein sequence ID" value="CAB3386660.1"/>
    <property type="molecule type" value="Genomic_DNA"/>
</dbReference>
<organism evidence="2 3">
    <name type="scientific">Cloeon dipterum</name>
    <dbReference type="NCBI Taxonomy" id="197152"/>
    <lineage>
        <taxon>Eukaryota</taxon>
        <taxon>Metazoa</taxon>
        <taxon>Ecdysozoa</taxon>
        <taxon>Arthropoda</taxon>
        <taxon>Hexapoda</taxon>
        <taxon>Insecta</taxon>
        <taxon>Pterygota</taxon>
        <taxon>Palaeoptera</taxon>
        <taxon>Ephemeroptera</taxon>
        <taxon>Pisciforma</taxon>
        <taxon>Baetidae</taxon>
        <taxon>Cloeon</taxon>
    </lineage>
</organism>
<sequence>MPQDHRVQAQVQADTGGAPQTPAALTTNAGDPDIGELVLNFVELDDKADFLELWDAIQFNYGDGFDRQNLTVEDFNLLGAFITKFPVFQQQVDELREPTAICEQSSETDESQPDEPFWRLAERTFMYAYWHDALHQEDFERFVLNIGKHATFRRDYFRERRSQRARVAALIADEESDRRFEMNEDLIGSLMYEDCIRVFDADPRDMSEDAKANVVNAFKVLYDHPHFVFQMNERLRTIYGVADL</sequence>
<reference evidence="2 3" key="1">
    <citation type="submission" date="2020-04" db="EMBL/GenBank/DDBJ databases">
        <authorList>
            <person name="Alioto T."/>
            <person name="Alioto T."/>
            <person name="Gomez Garrido J."/>
        </authorList>
    </citation>
    <scope>NUCLEOTIDE SEQUENCE [LARGE SCALE GENOMIC DNA]</scope>
</reference>
<dbReference type="Proteomes" id="UP000494165">
    <property type="component" value="Unassembled WGS sequence"/>
</dbReference>
<keyword evidence="3" id="KW-1185">Reference proteome</keyword>
<name>A0A8S1E338_9INSE</name>
<evidence type="ECO:0000256" key="1">
    <source>
        <dbReference type="SAM" id="MobiDB-lite"/>
    </source>
</evidence>
<protein>
    <submittedName>
        <fullName evidence="2">Uncharacterized protein</fullName>
    </submittedName>
</protein>
<comment type="caution">
    <text evidence="2">The sequence shown here is derived from an EMBL/GenBank/DDBJ whole genome shotgun (WGS) entry which is preliminary data.</text>
</comment>
<feature type="region of interest" description="Disordered" evidence="1">
    <location>
        <begin position="1"/>
        <end position="29"/>
    </location>
</feature>
<dbReference type="AlphaFoldDB" id="A0A8S1E338"/>
<accession>A0A8S1E338</accession>
<gene>
    <name evidence="2" type="ORF">CLODIP_2_CD06259</name>
</gene>
<evidence type="ECO:0000313" key="3">
    <source>
        <dbReference type="Proteomes" id="UP000494165"/>
    </source>
</evidence>
<evidence type="ECO:0000313" key="2">
    <source>
        <dbReference type="EMBL" id="CAB3386660.1"/>
    </source>
</evidence>